<gene>
    <name evidence="1" type="ORF">SAMN05444004_12538</name>
</gene>
<dbReference type="Proteomes" id="UP000198914">
    <property type="component" value="Unassembled WGS sequence"/>
</dbReference>
<dbReference type="EMBL" id="FNPX01000025">
    <property type="protein sequence ID" value="SDZ58616.1"/>
    <property type="molecule type" value="Genomic_DNA"/>
</dbReference>
<reference evidence="2" key="1">
    <citation type="submission" date="2016-10" db="EMBL/GenBank/DDBJ databases">
        <authorList>
            <person name="Varghese N."/>
            <person name="Submissions S."/>
        </authorList>
    </citation>
    <scope>NUCLEOTIDE SEQUENCE [LARGE SCALE GENOMIC DNA]</scope>
    <source>
        <strain evidence="2">DSM 100420</strain>
    </source>
</reference>
<evidence type="ECO:0000313" key="2">
    <source>
        <dbReference type="Proteomes" id="UP000198914"/>
    </source>
</evidence>
<name>A0A1H3U849_9RHOB</name>
<accession>A0A1H3U849</accession>
<protein>
    <submittedName>
        <fullName evidence="1">Uncharacterized protein</fullName>
    </submittedName>
</protein>
<dbReference type="AlphaFoldDB" id="A0A1H3U849"/>
<sequence length="75" mass="8479">MRQGRTETARLREAELLGKTVGLFSTKIAKERPQERSIAYLEAKLEKLLKRSGVPVEMEGETKDIAEYARKSAVD</sequence>
<organism evidence="1 2">
    <name type="scientific">Jannaschia faecimaris</name>
    <dbReference type="NCBI Taxonomy" id="1244108"/>
    <lineage>
        <taxon>Bacteria</taxon>
        <taxon>Pseudomonadati</taxon>
        <taxon>Pseudomonadota</taxon>
        <taxon>Alphaproteobacteria</taxon>
        <taxon>Rhodobacterales</taxon>
        <taxon>Roseobacteraceae</taxon>
        <taxon>Jannaschia</taxon>
    </lineage>
</organism>
<proteinExistence type="predicted"/>
<evidence type="ECO:0000313" key="1">
    <source>
        <dbReference type="EMBL" id="SDZ58616.1"/>
    </source>
</evidence>
<keyword evidence="2" id="KW-1185">Reference proteome</keyword>